<reference evidence="1 2" key="1">
    <citation type="submission" date="2019-07" db="EMBL/GenBank/DDBJ databases">
        <title>Whole genome shotgun sequence of Nocardia ninae NBRC 108245.</title>
        <authorList>
            <person name="Hosoyama A."/>
            <person name="Uohara A."/>
            <person name="Ohji S."/>
            <person name="Ichikawa N."/>
        </authorList>
    </citation>
    <scope>NUCLEOTIDE SEQUENCE [LARGE SCALE GENOMIC DNA]</scope>
    <source>
        <strain evidence="1 2">NBRC 108245</strain>
    </source>
</reference>
<dbReference type="AlphaFoldDB" id="A0A511MP70"/>
<evidence type="ECO:0000313" key="2">
    <source>
        <dbReference type="Proteomes" id="UP000321424"/>
    </source>
</evidence>
<dbReference type="EMBL" id="BJXA01000060">
    <property type="protein sequence ID" value="GEM41937.1"/>
    <property type="molecule type" value="Genomic_DNA"/>
</dbReference>
<name>A0A511MP70_9NOCA</name>
<evidence type="ECO:0008006" key="3">
    <source>
        <dbReference type="Google" id="ProtNLM"/>
    </source>
</evidence>
<evidence type="ECO:0000313" key="1">
    <source>
        <dbReference type="EMBL" id="GEM41937.1"/>
    </source>
</evidence>
<accession>A0A511MP70</accession>
<organism evidence="1 2">
    <name type="scientific">Nocardia ninae NBRC 108245</name>
    <dbReference type="NCBI Taxonomy" id="1210091"/>
    <lineage>
        <taxon>Bacteria</taxon>
        <taxon>Bacillati</taxon>
        <taxon>Actinomycetota</taxon>
        <taxon>Actinomycetes</taxon>
        <taxon>Mycobacteriales</taxon>
        <taxon>Nocardiaceae</taxon>
        <taxon>Nocardia</taxon>
    </lineage>
</organism>
<proteinExistence type="predicted"/>
<dbReference type="Proteomes" id="UP000321424">
    <property type="component" value="Unassembled WGS sequence"/>
</dbReference>
<protein>
    <recommendedName>
        <fullName evidence="3">PD-(D/E)XK endonuclease-like domain-containing protein</fullName>
    </recommendedName>
</protein>
<gene>
    <name evidence="1" type="ORF">NN4_64560</name>
</gene>
<comment type="caution">
    <text evidence="1">The sequence shown here is derived from an EMBL/GenBank/DDBJ whole genome shotgun (WGS) entry which is preliminary data.</text>
</comment>
<sequence>MTDYTAKRDRWGRPLLIPPGGGERAAYMRASTLAKALDDGSTLARWQRSMTMLGLVKDESLYARVASLLSRDGDRAYEKNRTALREIADQAMSAVGAGQKANKGTSVHEFTEVIDDGRWPEFVPAKLVHPLHAYRKVMLDLSVKVVDTEVFVAVDELKTAGSLDRLVEIDGRVHVADIKTGANEPDYPLGVTTQTAIYSRGKRYNLRADERSDLWPGGVDQERGVLIHLPLNPIGTEYRCDLYWLDLTRGWEAAQTALDVREIRKIPKLERIS</sequence>
<keyword evidence="2" id="KW-1185">Reference proteome</keyword>